<protein>
    <recommendedName>
        <fullName evidence="3">Helix-turn-helix domain-containing protein</fullName>
    </recommendedName>
</protein>
<evidence type="ECO:0000313" key="2">
    <source>
        <dbReference type="Proteomes" id="UP000830158"/>
    </source>
</evidence>
<gene>
    <name evidence="1" type="ORF">L1857_34620</name>
</gene>
<dbReference type="RefSeq" id="WP_162831064.1">
    <property type="nucleotide sequence ID" value="NZ_CP091196.1"/>
</dbReference>
<name>A0ABY4P5K0_9PSEU</name>
<keyword evidence="2" id="KW-1185">Reference proteome</keyword>
<evidence type="ECO:0008006" key="3">
    <source>
        <dbReference type="Google" id="ProtNLM"/>
    </source>
</evidence>
<proteinExistence type="predicted"/>
<reference evidence="1" key="1">
    <citation type="submission" date="2022-01" db="EMBL/GenBank/DDBJ databases">
        <title>PSI-footprinting approach for the identification of protein synthesis inhibitor producers.</title>
        <authorList>
            <person name="Handel F."/>
            <person name="Kulik A."/>
            <person name="Wex K.W."/>
            <person name="Berscheid A."/>
            <person name="Saur J.S."/>
            <person name="Winkler A."/>
            <person name="Wibberg D."/>
            <person name="Kalinowski J."/>
            <person name="Broetz-Oesterhelt H."/>
            <person name="Mast Y."/>
        </authorList>
    </citation>
    <scope>NUCLEOTIDE SEQUENCE</scope>
    <source>
        <strain evidence="1">KNN 49.3e</strain>
    </source>
</reference>
<dbReference type="EMBL" id="CP091196">
    <property type="protein sequence ID" value="UQS27569.1"/>
    <property type="molecule type" value="Genomic_DNA"/>
</dbReference>
<dbReference type="Proteomes" id="UP000830158">
    <property type="component" value="Chromosome"/>
</dbReference>
<organism evidence="1 2">
    <name type="scientific">Amycolatopsis thermalba</name>
    <dbReference type="NCBI Taxonomy" id="944492"/>
    <lineage>
        <taxon>Bacteria</taxon>
        <taxon>Bacillati</taxon>
        <taxon>Actinomycetota</taxon>
        <taxon>Actinomycetes</taxon>
        <taxon>Pseudonocardiales</taxon>
        <taxon>Pseudonocardiaceae</taxon>
        <taxon>Amycolatopsis</taxon>
    </lineage>
</organism>
<accession>A0ABY4P5K0</accession>
<evidence type="ECO:0000313" key="1">
    <source>
        <dbReference type="EMBL" id="UQS27569.1"/>
    </source>
</evidence>
<sequence length="136" mass="15295">MAKKPMTQEELLALPAMIHFRQACNALNIDPTKGYQWAREGTFPVPVRKIGAHYRVPTAPILRFLGIERDHTHDTHASTLNGEASFSPAVRRSLDFSPAVYVKTKSGKRIKIDPDKMYRRGGRRVLGADIIAERQA</sequence>